<evidence type="ECO:0000256" key="3">
    <source>
        <dbReference type="SAM" id="Phobius"/>
    </source>
</evidence>
<dbReference type="PANTHER" id="PTHR33365">
    <property type="entry name" value="YALI0B05434P"/>
    <property type="match status" value="1"/>
</dbReference>
<dbReference type="Pfam" id="PF11807">
    <property type="entry name" value="UstYa"/>
    <property type="match status" value="1"/>
</dbReference>
<gene>
    <name evidence="4" type="ORF">K469DRAFT_663313</name>
</gene>
<dbReference type="OrthoDB" id="3687641at2759"/>
<reference evidence="4" key="1">
    <citation type="journal article" date="2020" name="Stud. Mycol.">
        <title>101 Dothideomycetes genomes: a test case for predicting lifestyles and emergence of pathogens.</title>
        <authorList>
            <person name="Haridas S."/>
            <person name="Albert R."/>
            <person name="Binder M."/>
            <person name="Bloem J."/>
            <person name="Labutti K."/>
            <person name="Salamov A."/>
            <person name="Andreopoulos B."/>
            <person name="Baker S."/>
            <person name="Barry K."/>
            <person name="Bills G."/>
            <person name="Bluhm B."/>
            <person name="Cannon C."/>
            <person name="Castanera R."/>
            <person name="Culley D."/>
            <person name="Daum C."/>
            <person name="Ezra D."/>
            <person name="Gonzalez J."/>
            <person name="Henrissat B."/>
            <person name="Kuo A."/>
            <person name="Liang C."/>
            <person name="Lipzen A."/>
            <person name="Lutzoni F."/>
            <person name="Magnuson J."/>
            <person name="Mondo S."/>
            <person name="Nolan M."/>
            <person name="Ohm R."/>
            <person name="Pangilinan J."/>
            <person name="Park H.-J."/>
            <person name="Ramirez L."/>
            <person name="Alfaro M."/>
            <person name="Sun H."/>
            <person name="Tritt A."/>
            <person name="Yoshinaga Y."/>
            <person name="Zwiers L.-H."/>
            <person name="Turgeon B."/>
            <person name="Goodwin S."/>
            <person name="Spatafora J."/>
            <person name="Crous P."/>
            <person name="Grigoriev I."/>
        </authorList>
    </citation>
    <scope>NUCLEOTIDE SEQUENCE</scope>
    <source>
        <strain evidence="4">CBS 207.26</strain>
    </source>
</reference>
<dbReference type="GO" id="GO:0043386">
    <property type="term" value="P:mycotoxin biosynthetic process"/>
    <property type="evidence" value="ECO:0007669"/>
    <property type="project" value="InterPro"/>
</dbReference>
<evidence type="ECO:0000256" key="1">
    <source>
        <dbReference type="ARBA" id="ARBA00035112"/>
    </source>
</evidence>
<name>A0A6A6E780_9PEZI</name>
<evidence type="ECO:0008006" key="6">
    <source>
        <dbReference type="Google" id="ProtNLM"/>
    </source>
</evidence>
<dbReference type="AlphaFoldDB" id="A0A6A6E780"/>
<keyword evidence="3" id="KW-1133">Transmembrane helix</keyword>
<organism evidence="4 5">
    <name type="scientific">Zopfia rhizophila CBS 207.26</name>
    <dbReference type="NCBI Taxonomy" id="1314779"/>
    <lineage>
        <taxon>Eukaryota</taxon>
        <taxon>Fungi</taxon>
        <taxon>Dikarya</taxon>
        <taxon>Ascomycota</taxon>
        <taxon>Pezizomycotina</taxon>
        <taxon>Dothideomycetes</taxon>
        <taxon>Dothideomycetes incertae sedis</taxon>
        <taxon>Zopfiaceae</taxon>
        <taxon>Zopfia</taxon>
    </lineage>
</organism>
<dbReference type="PANTHER" id="PTHR33365:SF7">
    <property type="entry name" value="TAT PATHWAY SIGNAL SEQUENCE"/>
    <property type="match status" value="1"/>
</dbReference>
<protein>
    <recommendedName>
        <fullName evidence="6">Tat pathway signal sequence</fullName>
    </recommendedName>
</protein>
<feature type="transmembrane region" description="Helical" evidence="3">
    <location>
        <begin position="34"/>
        <end position="54"/>
    </location>
</feature>
<accession>A0A6A6E780</accession>
<feature type="compositionally biased region" description="Basic and acidic residues" evidence="2">
    <location>
        <begin position="1"/>
        <end position="15"/>
    </location>
</feature>
<dbReference type="InterPro" id="IPR021765">
    <property type="entry name" value="UstYa-like"/>
</dbReference>
<dbReference type="Proteomes" id="UP000800200">
    <property type="component" value="Unassembled WGS sequence"/>
</dbReference>
<proteinExistence type="inferred from homology"/>
<keyword evidence="3" id="KW-0812">Transmembrane</keyword>
<keyword evidence="3" id="KW-0472">Membrane</keyword>
<comment type="similarity">
    <text evidence="1">Belongs to the ustYa family.</text>
</comment>
<evidence type="ECO:0000313" key="5">
    <source>
        <dbReference type="Proteomes" id="UP000800200"/>
    </source>
</evidence>
<dbReference type="EMBL" id="ML994629">
    <property type="protein sequence ID" value="KAF2186439.1"/>
    <property type="molecule type" value="Genomic_DNA"/>
</dbReference>
<keyword evidence="5" id="KW-1185">Reference proteome</keyword>
<feature type="region of interest" description="Disordered" evidence="2">
    <location>
        <begin position="1"/>
        <end position="20"/>
    </location>
</feature>
<evidence type="ECO:0000256" key="2">
    <source>
        <dbReference type="SAM" id="MobiDB-lite"/>
    </source>
</evidence>
<evidence type="ECO:0000313" key="4">
    <source>
        <dbReference type="EMBL" id="KAF2186439.1"/>
    </source>
</evidence>
<sequence length="248" mass="28991">MDKIEYSKVDSRLSGDSEEPLLTQRPSLKERIPFENILIAGLLCSNVLFLLLWVRVTTTDCVRPQLIYTPAKHAISYQTKRLFRHINHNVFTGKPRPEYEEAWRKLVEPIAIKVSNKELAKFGQNSIAFKDGSGYVVELQVYHELHCIKQIRRHLHLDYYNVTLSDYDKQFEERHIDHCLEYWREQAICRGDTTLTAMLWNVSLPVSHSYSDNECVDWEAIDTWARSRMVNMSDTSMLDESGPLPEDQ</sequence>